<sequence length="75" mass="8341">MRCFHSMIAARGVDLDSADHHIDIILLVIPIVALPVVESHGSARRNARANRRIRVRAMIRAAGRKSTKYPAGLDR</sequence>
<dbReference type="EMBL" id="BCWF01000021">
    <property type="protein sequence ID" value="GAT26461.1"/>
    <property type="molecule type" value="Genomic_DNA"/>
</dbReference>
<evidence type="ECO:0000313" key="3">
    <source>
        <dbReference type="Proteomes" id="UP000075230"/>
    </source>
</evidence>
<accession>A0A146FMZ1</accession>
<reference evidence="2 3" key="1">
    <citation type="journal article" date="2016" name="DNA Res.">
        <title>Genome sequence of Aspergillus luchuensis NBRC 4314.</title>
        <authorList>
            <person name="Yamada O."/>
            <person name="Machida M."/>
            <person name="Hosoyama A."/>
            <person name="Goto M."/>
            <person name="Takahashi T."/>
            <person name="Futagami T."/>
            <person name="Yamagata Y."/>
            <person name="Takeuchi M."/>
            <person name="Kobayashi T."/>
            <person name="Koike H."/>
            <person name="Abe K."/>
            <person name="Asai K."/>
            <person name="Arita M."/>
            <person name="Fujita N."/>
            <person name="Fukuda K."/>
            <person name="Higa K."/>
            <person name="Horikawa H."/>
            <person name="Ishikawa T."/>
            <person name="Jinno K."/>
            <person name="Kato Y."/>
            <person name="Kirimura K."/>
            <person name="Mizutani O."/>
            <person name="Nakasone K."/>
            <person name="Sano M."/>
            <person name="Shiraishi Y."/>
            <person name="Tsukahara M."/>
            <person name="Gomi K."/>
        </authorList>
    </citation>
    <scope>NUCLEOTIDE SEQUENCE [LARGE SCALE GENOMIC DNA]</scope>
    <source>
        <strain evidence="2 3">RIB 2604</strain>
    </source>
</reference>
<reference evidence="3" key="2">
    <citation type="submission" date="2016-02" db="EMBL/GenBank/DDBJ databases">
        <title>Genome sequencing of Aspergillus luchuensis NBRC 4314.</title>
        <authorList>
            <person name="Yamada O."/>
        </authorList>
    </citation>
    <scope>NUCLEOTIDE SEQUENCE [LARGE SCALE GENOMIC DNA]</scope>
    <source>
        <strain evidence="3">RIB 2604</strain>
    </source>
</reference>
<keyword evidence="1" id="KW-0472">Membrane</keyword>
<dbReference type="AlphaFoldDB" id="A0A146FMZ1"/>
<protein>
    <submittedName>
        <fullName evidence="2">Siderophore iron transporter</fullName>
    </submittedName>
</protein>
<name>A0A146FMZ1_ASPKA</name>
<keyword evidence="1" id="KW-0812">Transmembrane</keyword>
<gene>
    <name evidence="2" type="ORF">RIB2604_02101390</name>
</gene>
<feature type="transmembrane region" description="Helical" evidence="1">
    <location>
        <begin position="20"/>
        <end position="37"/>
    </location>
</feature>
<dbReference type="Proteomes" id="UP000075230">
    <property type="component" value="Unassembled WGS sequence"/>
</dbReference>
<comment type="caution">
    <text evidence="2">The sequence shown here is derived from an EMBL/GenBank/DDBJ whole genome shotgun (WGS) entry which is preliminary data.</text>
</comment>
<proteinExistence type="predicted"/>
<organism evidence="2 3">
    <name type="scientific">Aspergillus kawachii</name>
    <name type="common">White koji mold</name>
    <name type="synonym">Aspergillus awamori var. kawachi</name>
    <dbReference type="NCBI Taxonomy" id="1069201"/>
    <lineage>
        <taxon>Eukaryota</taxon>
        <taxon>Fungi</taxon>
        <taxon>Dikarya</taxon>
        <taxon>Ascomycota</taxon>
        <taxon>Pezizomycotina</taxon>
        <taxon>Eurotiomycetes</taxon>
        <taxon>Eurotiomycetidae</taxon>
        <taxon>Eurotiales</taxon>
        <taxon>Aspergillaceae</taxon>
        <taxon>Aspergillus</taxon>
        <taxon>Aspergillus subgen. Circumdati</taxon>
    </lineage>
</organism>
<evidence type="ECO:0000256" key="1">
    <source>
        <dbReference type="SAM" id="Phobius"/>
    </source>
</evidence>
<evidence type="ECO:0000313" key="2">
    <source>
        <dbReference type="EMBL" id="GAT26461.1"/>
    </source>
</evidence>
<keyword evidence="1" id="KW-1133">Transmembrane helix</keyword>